<proteinExistence type="predicted"/>
<dbReference type="Proteomes" id="UP000551848">
    <property type="component" value="Unassembled WGS sequence"/>
</dbReference>
<comment type="caution">
    <text evidence="1">The sequence shown here is derived from an EMBL/GenBank/DDBJ whole genome shotgun (WGS) entry which is preliminary data.</text>
</comment>
<accession>A0A838XXT5</accession>
<evidence type="ECO:0000313" key="1">
    <source>
        <dbReference type="EMBL" id="MBA4692696.1"/>
    </source>
</evidence>
<protein>
    <submittedName>
        <fullName evidence="1">Uncharacterized protein</fullName>
    </submittedName>
</protein>
<reference evidence="1 2" key="1">
    <citation type="submission" date="2020-06" db="EMBL/GenBank/DDBJ databases">
        <title>Dysbiosis in marine aquaculture revealed through microbiome analysis: reverse ecology for environmental sustainability.</title>
        <authorList>
            <person name="Haro-Moreno J.M."/>
            <person name="Coutinho F.H."/>
            <person name="Zaragoza-Solas A."/>
            <person name="Picazo A."/>
            <person name="Almagro-Moreno S."/>
            <person name="Lopez-Perez M."/>
        </authorList>
    </citation>
    <scope>NUCLEOTIDE SEQUENCE [LARGE SCALE GENOMIC DNA]</scope>
    <source>
        <strain evidence="1">MCMED-G41</strain>
    </source>
</reference>
<evidence type="ECO:0000313" key="2">
    <source>
        <dbReference type="Proteomes" id="UP000551848"/>
    </source>
</evidence>
<dbReference type="AlphaFoldDB" id="A0A838XXT5"/>
<gene>
    <name evidence="1" type="ORF">H2072_03000</name>
</gene>
<organism evidence="1 2">
    <name type="scientific">SAR86 cluster bacterium</name>
    <dbReference type="NCBI Taxonomy" id="2030880"/>
    <lineage>
        <taxon>Bacteria</taxon>
        <taxon>Pseudomonadati</taxon>
        <taxon>Pseudomonadota</taxon>
        <taxon>Gammaproteobacteria</taxon>
        <taxon>SAR86 cluster</taxon>
    </lineage>
</organism>
<name>A0A838XXT5_9GAMM</name>
<sequence>MIYYLDMNLGRNSKVISFIGLFFLASISLHSFAHIDESPIEHYAEFECQSCHNDTSSDIELVKFISEEYFVKPKGFDNSNKLYLQLRKPFSSQAPPKIII</sequence>
<dbReference type="EMBL" id="JACETL010000031">
    <property type="protein sequence ID" value="MBA4692696.1"/>
    <property type="molecule type" value="Genomic_DNA"/>
</dbReference>